<reference evidence="3" key="1">
    <citation type="journal article" date="2019" name="Int. J. Syst. Evol. Microbiol.">
        <title>The Global Catalogue of Microorganisms (GCM) 10K type strain sequencing project: providing services to taxonomists for standard genome sequencing and annotation.</title>
        <authorList>
            <consortium name="The Broad Institute Genomics Platform"/>
            <consortium name="The Broad Institute Genome Sequencing Center for Infectious Disease"/>
            <person name="Wu L."/>
            <person name="Ma J."/>
        </authorList>
    </citation>
    <scope>NUCLEOTIDE SEQUENCE [LARGE SCALE GENOMIC DNA]</scope>
    <source>
        <strain evidence="3">CGMCC 4.7317</strain>
    </source>
</reference>
<comment type="similarity">
    <text evidence="1">Belongs to the protein-tyrosine phosphatase family.</text>
</comment>
<name>A0ABW1T5K3_9ACTN</name>
<dbReference type="RefSeq" id="WP_386767974.1">
    <property type="nucleotide sequence ID" value="NZ_JBHSTI010000008.1"/>
</dbReference>
<evidence type="ECO:0000313" key="2">
    <source>
        <dbReference type="EMBL" id="MFC6239152.1"/>
    </source>
</evidence>
<dbReference type="InterPro" id="IPR016130">
    <property type="entry name" value="Tyr_Pase_AS"/>
</dbReference>
<protein>
    <submittedName>
        <fullName evidence="2">Tyrosine-protein phosphatase</fullName>
        <ecNumber evidence="2">3.1.3.48</ecNumber>
    </submittedName>
</protein>
<organism evidence="2 3">
    <name type="scientific">Longivirga aurantiaca</name>
    <dbReference type="NCBI Taxonomy" id="1837743"/>
    <lineage>
        <taxon>Bacteria</taxon>
        <taxon>Bacillati</taxon>
        <taxon>Actinomycetota</taxon>
        <taxon>Actinomycetes</taxon>
        <taxon>Sporichthyales</taxon>
        <taxon>Sporichthyaceae</taxon>
        <taxon>Longivirga</taxon>
    </lineage>
</organism>
<dbReference type="PANTHER" id="PTHR31126:SF1">
    <property type="entry name" value="TYROSINE SPECIFIC PROTEIN PHOSPHATASES DOMAIN-CONTAINING PROTEIN"/>
    <property type="match status" value="1"/>
</dbReference>
<dbReference type="Proteomes" id="UP001596138">
    <property type="component" value="Unassembled WGS sequence"/>
</dbReference>
<dbReference type="InterPro" id="IPR029021">
    <property type="entry name" value="Prot-tyrosine_phosphatase-like"/>
</dbReference>
<evidence type="ECO:0000256" key="1">
    <source>
        <dbReference type="ARBA" id="ARBA00009580"/>
    </source>
</evidence>
<dbReference type="PROSITE" id="PS00383">
    <property type="entry name" value="TYR_PHOSPHATASE_1"/>
    <property type="match status" value="1"/>
</dbReference>
<comment type="caution">
    <text evidence="2">The sequence shown here is derived from an EMBL/GenBank/DDBJ whole genome shotgun (WGS) entry which is preliminary data.</text>
</comment>
<accession>A0ABW1T5K3</accession>
<dbReference type="PANTHER" id="PTHR31126">
    <property type="entry name" value="TYROSINE-PROTEIN PHOSPHATASE"/>
    <property type="match status" value="1"/>
</dbReference>
<proteinExistence type="inferred from homology"/>
<dbReference type="InterPro" id="IPR026893">
    <property type="entry name" value="Tyr/Ser_Pase_IphP-type"/>
</dbReference>
<keyword evidence="3" id="KW-1185">Reference proteome</keyword>
<dbReference type="GO" id="GO:0004725">
    <property type="term" value="F:protein tyrosine phosphatase activity"/>
    <property type="evidence" value="ECO:0007669"/>
    <property type="project" value="UniProtKB-EC"/>
</dbReference>
<dbReference type="Pfam" id="PF13350">
    <property type="entry name" value="Y_phosphatase3"/>
    <property type="match status" value="1"/>
</dbReference>
<gene>
    <name evidence="2" type="ORF">ACFQGU_14815</name>
</gene>
<sequence length="255" mass="27538">MTNRWVDVDGLHNARDLGGVPLKDGGATSFGVVLRGETVVHLTADGIEQLRSLGVRHVLDLREPDERELDGDGLLAGAYQRSDVLHEAVPLARAQVAADPIGRVHDAEPIAARYAAYLDNGGFRLADALARTAWSRSALYVHCAVGKDRTGVVSALLLKLAGADDDAVVQDYLLTEQRLVPVLMRLGSRPAYAHLATPDWPAQQPNEEAMRIFLAHLRSRGGAAHWLLDRGVDSETLRLLVARLAGDAMGARRVG</sequence>
<evidence type="ECO:0000313" key="3">
    <source>
        <dbReference type="Proteomes" id="UP001596138"/>
    </source>
</evidence>
<dbReference type="EMBL" id="JBHSTI010000008">
    <property type="protein sequence ID" value="MFC6239152.1"/>
    <property type="molecule type" value="Genomic_DNA"/>
</dbReference>
<dbReference type="Gene3D" id="3.90.190.10">
    <property type="entry name" value="Protein tyrosine phosphatase superfamily"/>
    <property type="match status" value="1"/>
</dbReference>
<keyword evidence="2" id="KW-0378">Hydrolase</keyword>
<dbReference type="SUPFAM" id="SSF52799">
    <property type="entry name" value="(Phosphotyrosine protein) phosphatases II"/>
    <property type="match status" value="1"/>
</dbReference>
<dbReference type="EC" id="3.1.3.48" evidence="2"/>